<gene>
    <name evidence="1" type="ORF">ACELLULO517_07840</name>
</gene>
<dbReference type="EMBL" id="JAESVA010000002">
    <property type="protein sequence ID" value="MCB8880143.1"/>
    <property type="molecule type" value="Genomic_DNA"/>
</dbReference>
<keyword evidence="2" id="KW-1185">Reference proteome</keyword>
<accession>A0A964E3N9</accession>
<comment type="caution">
    <text evidence="1">The sequence shown here is derived from an EMBL/GenBank/DDBJ whole genome shotgun (WGS) entry which is preliminary data.</text>
</comment>
<proteinExistence type="predicted"/>
<dbReference type="Proteomes" id="UP000721844">
    <property type="component" value="Unassembled WGS sequence"/>
</dbReference>
<reference evidence="1 2" key="1">
    <citation type="journal article" date="2021" name="Microorganisms">
        <title>Acidisoma silvae sp. nov. and Acidisomacellulosilytica sp. nov., Two Acidophilic Bacteria Isolated from Decaying Wood, Hydrolyzing Cellulose and Producing Poly-3-hydroxybutyrate.</title>
        <authorList>
            <person name="Mieszkin S."/>
            <person name="Pouder E."/>
            <person name="Uroz S."/>
            <person name="Simon-Colin C."/>
            <person name="Alain K."/>
        </authorList>
    </citation>
    <scope>NUCLEOTIDE SEQUENCE [LARGE SCALE GENOMIC DNA]</scope>
    <source>
        <strain evidence="1 2">HW T5.17</strain>
    </source>
</reference>
<dbReference type="RefSeq" id="WP_227306749.1">
    <property type="nucleotide sequence ID" value="NZ_JAESVA010000002.1"/>
</dbReference>
<sequence length="152" mass="15675">MNTDLLWAAVLMIGTGLLGLAVKEITAWQSTKDATDHPALLRLSALFVDVANSALAMLKANPTMTPHDAVAWMKAETKASAPGLITELGDDATEEGMTMLARRKLVSAAQATNLTDVADKVISTLAPSAATARIAPAQIVAVAAAVTTAVPL</sequence>
<protein>
    <submittedName>
        <fullName evidence="1">Uncharacterized protein</fullName>
    </submittedName>
</protein>
<organism evidence="1 2">
    <name type="scientific">Acidisoma cellulosilyticum</name>
    <dbReference type="NCBI Taxonomy" id="2802395"/>
    <lineage>
        <taxon>Bacteria</taxon>
        <taxon>Pseudomonadati</taxon>
        <taxon>Pseudomonadota</taxon>
        <taxon>Alphaproteobacteria</taxon>
        <taxon>Acetobacterales</taxon>
        <taxon>Acidocellaceae</taxon>
        <taxon>Acidisoma</taxon>
    </lineage>
</organism>
<dbReference type="AlphaFoldDB" id="A0A964E3N9"/>
<evidence type="ECO:0000313" key="1">
    <source>
        <dbReference type="EMBL" id="MCB8880143.1"/>
    </source>
</evidence>
<evidence type="ECO:0000313" key="2">
    <source>
        <dbReference type="Proteomes" id="UP000721844"/>
    </source>
</evidence>
<name>A0A964E3N9_9PROT</name>